<keyword evidence="4" id="KW-1185">Reference proteome</keyword>
<evidence type="ECO:0000256" key="1">
    <source>
        <dbReference type="SAM" id="Phobius"/>
    </source>
</evidence>
<keyword evidence="1" id="KW-0472">Membrane</keyword>
<dbReference type="EMBL" id="CP011312">
    <property type="protein sequence ID" value="AKE42109.1"/>
    <property type="molecule type" value="Genomic_DNA"/>
</dbReference>
<evidence type="ECO:0000313" key="5">
    <source>
        <dbReference type="Proteomes" id="UP000271380"/>
    </source>
</evidence>
<proteinExistence type="predicted"/>
<feature type="transmembrane region" description="Helical" evidence="1">
    <location>
        <begin position="9"/>
        <end position="30"/>
    </location>
</feature>
<dbReference type="Proteomes" id="UP000033457">
    <property type="component" value="Chromosome"/>
</dbReference>
<evidence type="ECO:0000313" key="4">
    <source>
        <dbReference type="Proteomes" id="UP000033457"/>
    </source>
</evidence>
<dbReference type="Proteomes" id="UP000271380">
    <property type="component" value="Chromosome"/>
</dbReference>
<dbReference type="InterPro" id="IPR021424">
    <property type="entry name" value="PorA"/>
</dbReference>
<evidence type="ECO:0000313" key="3">
    <source>
        <dbReference type="EMBL" id="VEH05963.1"/>
    </source>
</evidence>
<protein>
    <submittedName>
        <fullName evidence="3">Integral membrane protein</fullName>
    </submittedName>
</protein>
<sequence>MRKIPSRQVIVALIIAVLFFLLSIIVPNVVTTQLKSLATNTTRHVTTVPAASTVLNFGADCSTDAALSCFIQQTTTHLERTLRTSSTDNKKEVDLHVEERFIADAIDRNAKPIELIQVSDYLRLIRHSTYPVIDQISSIEVHAPSMGVSFSTGDFTRGGLQYFFPFNTERRSFDFFDVLAQTSTPLDYVENIDGVYEFSQTVAPVDLTKAATRSFTHPEDISDDPSNTPTINDLTESQRAVVDAMHISGTAARFYPEGGSENVILKPYYTVDRRIWVEPKSGVIVNQQEKIFIFYARNPAEALETARVGQDEYRTILATTSQWDAQTQQEAWAQAQPVVQTLRNLQIFAFIAQLIAGFFILVALRQYLKNR</sequence>
<dbReference type="STRING" id="35755.UL82_09860"/>
<dbReference type="KEGG" id="cku:UL82_09860"/>
<dbReference type="RefSeq" id="WP_052735959.1">
    <property type="nucleotide sequence ID" value="NZ_CP011312.1"/>
</dbReference>
<dbReference type="OrthoDB" id="153031at2"/>
<dbReference type="EMBL" id="LR134377">
    <property type="protein sequence ID" value="VEH05963.1"/>
    <property type="molecule type" value="Genomic_DNA"/>
</dbReference>
<keyword evidence="1" id="KW-0812">Transmembrane</keyword>
<dbReference type="HOGENOM" id="CLU_045231_1_0_11"/>
<dbReference type="Pfam" id="PF11271">
    <property type="entry name" value="PorA"/>
    <property type="match status" value="1"/>
</dbReference>
<feature type="transmembrane region" description="Helical" evidence="1">
    <location>
        <begin position="345"/>
        <end position="364"/>
    </location>
</feature>
<name>A0A0F6TEG0_9CORY</name>
<gene>
    <name evidence="3" type="ORF">NCTC949_00880</name>
    <name evidence="2" type="ORF">UL82_09860</name>
</gene>
<organism evidence="2 4">
    <name type="scientific">Corynebacterium kutscheri</name>
    <dbReference type="NCBI Taxonomy" id="35755"/>
    <lineage>
        <taxon>Bacteria</taxon>
        <taxon>Bacillati</taxon>
        <taxon>Actinomycetota</taxon>
        <taxon>Actinomycetes</taxon>
        <taxon>Mycobacteriales</taxon>
        <taxon>Corynebacteriaceae</taxon>
        <taxon>Corynebacterium</taxon>
    </lineage>
</organism>
<reference evidence="2 4" key="1">
    <citation type="journal article" date="2015" name="Genome Announc.">
        <title>Complete Genome Sequence of Corynebacterium kutscheri DSM 20755, a Corynebacterial Type Strain with Remarkably Low G+C Content of Chromosomal DNA.</title>
        <authorList>
            <person name="Ruckert C."/>
            <person name="Albersmeier A."/>
            <person name="Winkler A."/>
            <person name="Tauch A."/>
        </authorList>
    </citation>
    <scope>NUCLEOTIDE SEQUENCE [LARGE SCALE GENOMIC DNA]</scope>
    <source>
        <strain evidence="2 4">DSM 20755</strain>
    </source>
</reference>
<dbReference type="AlphaFoldDB" id="A0A0F6TEG0"/>
<keyword evidence="1" id="KW-1133">Transmembrane helix</keyword>
<evidence type="ECO:0000313" key="2">
    <source>
        <dbReference type="EMBL" id="AKE42109.1"/>
    </source>
</evidence>
<accession>A0A0F6TEG0</accession>
<reference evidence="3 5" key="2">
    <citation type="submission" date="2018-12" db="EMBL/GenBank/DDBJ databases">
        <authorList>
            <consortium name="Pathogen Informatics"/>
        </authorList>
    </citation>
    <scope>NUCLEOTIDE SEQUENCE [LARGE SCALE GENOMIC DNA]</scope>
    <source>
        <strain evidence="3 5">NCTC949</strain>
    </source>
</reference>